<evidence type="ECO:0000313" key="1">
    <source>
        <dbReference type="EMBL" id="MBX51335.1"/>
    </source>
</evidence>
<reference evidence="1" key="1">
    <citation type="submission" date="2018-02" db="EMBL/GenBank/DDBJ databases">
        <title>Rhizophora mucronata_Transcriptome.</title>
        <authorList>
            <person name="Meera S.P."/>
            <person name="Sreeshan A."/>
            <person name="Augustine A."/>
        </authorList>
    </citation>
    <scope>NUCLEOTIDE SEQUENCE</scope>
    <source>
        <tissue evidence="1">Leaf</tissue>
    </source>
</reference>
<protein>
    <submittedName>
        <fullName evidence="1">Uncharacterized protein</fullName>
    </submittedName>
</protein>
<name>A0A2P2P9B4_RHIMU</name>
<proteinExistence type="predicted"/>
<sequence length="14" mass="1432">MRFIGHKIGASAGS</sequence>
<organism evidence="1">
    <name type="scientific">Rhizophora mucronata</name>
    <name type="common">Asiatic mangrove</name>
    <dbReference type="NCBI Taxonomy" id="61149"/>
    <lineage>
        <taxon>Eukaryota</taxon>
        <taxon>Viridiplantae</taxon>
        <taxon>Streptophyta</taxon>
        <taxon>Embryophyta</taxon>
        <taxon>Tracheophyta</taxon>
        <taxon>Spermatophyta</taxon>
        <taxon>Magnoliopsida</taxon>
        <taxon>eudicotyledons</taxon>
        <taxon>Gunneridae</taxon>
        <taxon>Pentapetalae</taxon>
        <taxon>rosids</taxon>
        <taxon>fabids</taxon>
        <taxon>Malpighiales</taxon>
        <taxon>Rhizophoraceae</taxon>
        <taxon>Rhizophora</taxon>
    </lineage>
</organism>
<accession>A0A2P2P9B4</accession>
<dbReference type="EMBL" id="GGEC01070851">
    <property type="protein sequence ID" value="MBX51335.1"/>
    <property type="molecule type" value="Transcribed_RNA"/>
</dbReference>